<dbReference type="OrthoDB" id="9797990at2"/>
<comment type="caution">
    <text evidence="2">The sequence shown here is derived from an EMBL/GenBank/DDBJ whole genome shotgun (WGS) entry which is preliminary data.</text>
</comment>
<dbReference type="AlphaFoldDB" id="A0A327Z9V7"/>
<dbReference type="Pfam" id="PF00583">
    <property type="entry name" value="Acetyltransf_1"/>
    <property type="match status" value="1"/>
</dbReference>
<dbReference type="PANTHER" id="PTHR41700">
    <property type="entry name" value="GCN5-RELATED N-ACETYLTRANSFERASE"/>
    <property type="match status" value="1"/>
</dbReference>
<feature type="domain" description="N-acetyltransferase" evidence="1">
    <location>
        <begin position="24"/>
        <end position="117"/>
    </location>
</feature>
<dbReference type="SUPFAM" id="SSF55729">
    <property type="entry name" value="Acyl-CoA N-acyltransferases (Nat)"/>
    <property type="match status" value="1"/>
</dbReference>
<dbReference type="Proteomes" id="UP000249341">
    <property type="component" value="Unassembled WGS sequence"/>
</dbReference>
<evidence type="ECO:0000259" key="1">
    <source>
        <dbReference type="Pfam" id="PF00583"/>
    </source>
</evidence>
<keyword evidence="3" id="KW-1185">Reference proteome</keyword>
<reference evidence="2 3" key="1">
    <citation type="submission" date="2018-06" db="EMBL/GenBank/DDBJ databases">
        <title>Genomic Encyclopedia of Type Strains, Phase III (KMG-III): the genomes of soil and plant-associated and newly described type strains.</title>
        <authorList>
            <person name="Whitman W."/>
        </authorList>
    </citation>
    <scope>NUCLEOTIDE SEQUENCE [LARGE SCALE GENOMIC DNA]</scope>
    <source>
        <strain evidence="2 3">CGMCC 4.7090</strain>
    </source>
</reference>
<dbReference type="EMBL" id="QLMJ01000009">
    <property type="protein sequence ID" value="RAK35722.1"/>
    <property type="molecule type" value="Genomic_DNA"/>
</dbReference>
<keyword evidence="2" id="KW-0808">Transferase</keyword>
<dbReference type="InterPro" id="IPR038764">
    <property type="entry name" value="GNAT_N_AcTrfase_prd"/>
</dbReference>
<dbReference type="GO" id="GO:0016747">
    <property type="term" value="F:acyltransferase activity, transferring groups other than amino-acyl groups"/>
    <property type="evidence" value="ECO:0007669"/>
    <property type="project" value="InterPro"/>
</dbReference>
<accession>A0A327Z9V7</accession>
<dbReference type="Gene3D" id="3.40.630.30">
    <property type="match status" value="1"/>
</dbReference>
<organism evidence="2 3">
    <name type="scientific">Actinoplanes lutulentus</name>
    <dbReference type="NCBI Taxonomy" id="1287878"/>
    <lineage>
        <taxon>Bacteria</taxon>
        <taxon>Bacillati</taxon>
        <taxon>Actinomycetota</taxon>
        <taxon>Actinomycetes</taxon>
        <taxon>Micromonosporales</taxon>
        <taxon>Micromonosporaceae</taxon>
        <taxon>Actinoplanes</taxon>
    </lineage>
</organism>
<gene>
    <name evidence="2" type="ORF">B0I29_109196</name>
</gene>
<dbReference type="InterPro" id="IPR000182">
    <property type="entry name" value="GNAT_dom"/>
</dbReference>
<name>A0A327Z9V7_9ACTN</name>
<dbReference type="PANTHER" id="PTHR41700:SF1">
    <property type="entry name" value="N-ACETYLTRANSFERASE DOMAIN-CONTAINING PROTEIN"/>
    <property type="match status" value="1"/>
</dbReference>
<protein>
    <submittedName>
        <fullName evidence="2">Acetyltransferase (GNAT) family protein</fullName>
    </submittedName>
</protein>
<proteinExistence type="predicted"/>
<evidence type="ECO:0000313" key="3">
    <source>
        <dbReference type="Proteomes" id="UP000249341"/>
    </source>
</evidence>
<sequence>MAEIRNLDGIAESTAAAALYRLVFGYTEPEWGLSPRLIMALQRNSGTAIGAFGEDGTLIGFCYGFTAVEDGEIYHYSQAAVVAPGAQGGGVGRLLKQAQATAARATGARSMRWTFDPYALRNAHFNFAVLGATGIRFMPDFYGEPGTDRVLVSWGLGGGAVTRTPVVASVRTAASDTVAAPDPVDRGRLRRQLMDQFGAGSRLAGVARAGDGVDYVFENAPS</sequence>
<evidence type="ECO:0000313" key="2">
    <source>
        <dbReference type="EMBL" id="RAK35722.1"/>
    </source>
</evidence>
<dbReference type="InterPro" id="IPR016181">
    <property type="entry name" value="Acyl_CoA_acyltransferase"/>
</dbReference>